<organism evidence="2">
    <name type="scientific">Tetraselmis sp. GSL018</name>
    <dbReference type="NCBI Taxonomy" id="582737"/>
    <lineage>
        <taxon>Eukaryota</taxon>
        <taxon>Viridiplantae</taxon>
        <taxon>Chlorophyta</taxon>
        <taxon>core chlorophytes</taxon>
        <taxon>Chlorodendrophyceae</taxon>
        <taxon>Chlorodendrales</taxon>
        <taxon>Chlorodendraceae</taxon>
        <taxon>Tetraselmis</taxon>
    </lineage>
</organism>
<dbReference type="AlphaFoldDB" id="A0A061RW94"/>
<proteinExistence type="predicted"/>
<protein>
    <submittedName>
        <fullName evidence="2">Uncharacterized protein</fullName>
    </submittedName>
</protein>
<gene>
    <name evidence="2" type="ORF">TSPGSL018_24472</name>
</gene>
<accession>A0A061RW94</accession>
<evidence type="ECO:0000256" key="1">
    <source>
        <dbReference type="SAM" id="MobiDB-lite"/>
    </source>
</evidence>
<reference evidence="2" key="1">
    <citation type="submission" date="2014-05" db="EMBL/GenBank/DDBJ databases">
        <title>The transcriptome of the halophilic microalga Tetraselmis sp. GSL018 isolated from the Great Salt Lake, Utah.</title>
        <authorList>
            <person name="Jinkerson R.E."/>
            <person name="D'Adamo S."/>
            <person name="Posewitz M.C."/>
        </authorList>
    </citation>
    <scope>NUCLEOTIDE SEQUENCE</scope>
    <source>
        <strain evidence="2">GSL018</strain>
    </source>
</reference>
<dbReference type="EMBL" id="GBEZ01010741">
    <property type="protein sequence ID" value="JAC74975.1"/>
    <property type="molecule type" value="Transcribed_RNA"/>
</dbReference>
<name>A0A061RW94_9CHLO</name>
<feature type="non-terminal residue" evidence="2">
    <location>
        <position position="1"/>
    </location>
</feature>
<sequence>CSLPDHQAGAFKSLSSKREISRRERKGGGGVA</sequence>
<evidence type="ECO:0000313" key="2">
    <source>
        <dbReference type="EMBL" id="JAC74975.1"/>
    </source>
</evidence>
<feature type="region of interest" description="Disordered" evidence="1">
    <location>
        <begin position="1"/>
        <end position="32"/>
    </location>
</feature>